<feature type="transmembrane region" description="Helical" evidence="1">
    <location>
        <begin position="164"/>
        <end position="183"/>
    </location>
</feature>
<keyword evidence="1" id="KW-1133">Transmembrane helix</keyword>
<dbReference type="RefSeq" id="WP_282301818.1">
    <property type="nucleotide sequence ID" value="NZ_CP124616.1"/>
</dbReference>
<feature type="transmembrane region" description="Helical" evidence="1">
    <location>
        <begin position="337"/>
        <end position="362"/>
    </location>
</feature>
<dbReference type="EMBL" id="CP124616">
    <property type="protein sequence ID" value="WGW05185.1"/>
    <property type="molecule type" value="Genomic_DNA"/>
</dbReference>
<proteinExistence type="predicted"/>
<sequence length="409" mass="45262">MNDAQTQGPWTAPAAAPPLHGDFQGKRSSLLALALRSGALTVVTLGLYRFWMKTRLRRWYWSAIRIGGMPLEYVGDPFEKLLGFLVAVVILAFYIGIVNLALMFASFSLLQDNAAAYLLSFVGVIPIWFYAQYRARRYVLARTRWLGLRFGLEPGAWGYAFRALGYWLLTILSAGLLWPLMTYRLEKYKTDRTFFGDRRMHQGGRWTMLYRSLVWIALALVLGLVGIVVLELGNTAAALPVLVFAGGLAGFGLIYYKVDSLRRLTATKSLDGVGLTLTASPWRVLWIHVFGYLLAALAAAVPIGILGIVYAQIQTLAPQIDIANDGVAIGWTRKTQWAFVALSAMAYFSIFLTWSAFSHAMVTLPVLRHYARGLSLTGGAALSQIRQRPRDEHAEAEGFAEALDVGASL</sequence>
<feature type="transmembrane region" description="Helical" evidence="1">
    <location>
        <begin position="114"/>
        <end position="131"/>
    </location>
</feature>
<reference evidence="2 3" key="1">
    <citation type="submission" date="2023-05" db="EMBL/GenBank/DDBJ databases">
        <title>YMD87, complete Genome.</title>
        <authorList>
            <person name="Zhang J."/>
            <person name="Xu X."/>
        </authorList>
    </citation>
    <scope>NUCLEOTIDE SEQUENCE [LARGE SCALE GENOMIC DNA]</scope>
    <source>
        <strain evidence="2 3">YMD87</strain>
    </source>
</reference>
<organism evidence="2 3">
    <name type="scientific">Tropicibacter oceani</name>
    <dbReference type="NCBI Taxonomy" id="3058420"/>
    <lineage>
        <taxon>Bacteria</taxon>
        <taxon>Pseudomonadati</taxon>
        <taxon>Pseudomonadota</taxon>
        <taxon>Alphaproteobacteria</taxon>
        <taxon>Rhodobacterales</taxon>
        <taxon>Roseobacteraceae</taxon>
        <taxon>Tropicibacter</taxon>
    </lineage>
</organism>
<evidence type="ECO:0000313" key="3">
    <source>
        <dbReference type="Proteomes" id="UP001241605"/>
    </source>
</evidence>
<accession>A0ABY8QKZ3</accession>
<keyword evidence="3" id="KW-1185">Reference proteome</keyword>
<gene>
    <name evidence="2" type="ORF">QF118_06480</name>
</gene>
<keyword evidence="1" id="KW-0472">Membrane</keyword>
<feature type="transmembrane region" description="Helical" evidence="1">
    <location>
        <begin position="81"/>
        <end position="102"/>
    </location>
</feature>
<feature type="transmembrane region" description="Helical" evidence="1">
    <location>
        <begin position="30"/>
        <end position="51"/>
    </location>
</feature>
<dbReference type="Proteomes" id="UP001241605">
    <property type="component" value="Chromosome"/>
</dbReference>
<protein>
    <submittedName>
        <fullName evidence="2">DUF898 family protein</fullName>
    </submittedName>
</protein>
<feature type="transmembrane region" description="Helical" evidence="1">
    <location>
        <begin position="289"/>
        <end position="311"/>
    </location>
</feature>
<evidence type="ECO:0000313" key="2">
    <source>
        <dbReference type="EMBL" id="WGW05185.1"/>
    </source>
</evidence>
<feature type="transmembrane region" description="Helical" evidence="1">
    <location>
        <begin position="236"/>
        <end position="256"/>
    </location>
</feature>
<dbReference type="InterPro" id="IPR010295">
    <property type="entry name" value="DUF898"/>
</dbReference>
<feature type="transmembrane region" description="Helical" evidence="1">
    <location>
        <begin position="208"/>
        <end position="230"/>
    </location>
</feature>
<name>A0ABY8QKZ3_9RHOB</name>
<keyword evidence="1" id="KW-0812">Transmembrane</keyword>
<evidence type="ECO:0000256" key="1">
    <source>
        <dbReference type="SAM" id="Phobius"/>
    </source>
</evidence>
<dbReference type="Pfam" id="PF05987">
    <property type="entry name" value="DUF898"/>
    <property type="match status" value="1"/>
</dbReference>